<reference evidence="1" key="1">
    <citation type="submission" date="2020-04" db="EMBL/GenBank/DDBJ databases">
        <authorList>
            <person name="Broberg M."/>
        </authorList>
    </citation>
    <scope>NUCLEOTIDE SEQUENCE</scope>
</reference>
<sequence>MRFSYNAAVVVATLMGSAATADDCPALPIEGPFALTIVIKDSTETYATNIGDESRVIMGGSSFYKSGKISKGSVFFFWSEGSMPDDGEWLLEQTVSGCAVYLVKEGSTKEEGVFQWQSTPPQSSLSPISWLGSVEEANAAIRVDVTKSS</sequence>
<comment type="caution">
    <text evidence="1">The sequence shown here is derived from an EMBL/GenBank/DDBJ whole genome shotgun (WGS) entry which is preliminary data.</text>
</comment>
<name>A0ACA9UAY2_BIOOC</name>
<dbReference type="EMBL" id="CADEHS020000108">
    <property type="protein sequence ID" value="CAG9949894.1"/>
    <property type="molecule type" value="Genomic_DNA"/>
</dbReference>
<organism evidence="1 2">
    <name type="scientific">Clonostachys rosea f. rosea IK726</name>
    <dbReference type="NCBI Taxonomy" id="1349383"/>
    <lineage>
        <taxon>Eukaryota</taxon>
        <taxon>Fungi</taxon>
        <taxon>Dikarya</taxon>
        <taxon>Ascomycota</taxon>
        <taxon>Pezizomycotina</taxon>
        <taxon>Sordariomycetes</taxon>
        <taxon>Hypocreomycetidae</taxon>
        <taxon>Hypocreales</taxon>
        <taxon>Bionectriaceae</taxon>
        <taxon>Clonostachys</taxon>
    </lineage>
</organism>
<keyword evidence="2" id="KW-1185">Reference proteome</keyword>
<accession>A0ACA9UAY2</accession>
<proteinExistence type="predicted"/>
<evidence type="ECO:0000313" key="1">
    <source>
        <dbReference type="EMBL" id="CAG9949894.1"/>
    </source>
</evidence>
<reference evidence="1" key="2">
    <citation type="submission" date="2021-10" db="EMBL/GenBank/DDBJ databases">
        <authorList>
            <person name="Piombo E."/>
        </authorList>
    </citation>
    <scope>NUCLEOTIDE SEQUENCE</scope>
</reference>
<dbReference type="Proteomes" id="UP000836387">
    <property type="component" value="Unassembled WGS sequence"/>
</dbReference>
<gene>
    <name evidence="1" type="ORF">CRV2_00015406</name>
</gene>
<evidence type="ECO:0000313" key="2">
    <source>
        <dbReference type="Proteomes" id="UP000836387"/>
    </source>
</evidence>
<protein>
    <submittedName>
        <fullName evidence="1">Uncharacterized protein</fullName>
    </submittedName>
</protein>